<dbReference type="GO" id="GO:0008483">
    <property type="term" value="F:transaminase activity"/>
    <property type="evidence" value="ECO:0007669"/>
    <property type="project" value="UniProtKB-KW"/>
</dbReference>
<sequence length="381" mass="42632">MKKYSKRLQNVQEYYFSSKLKEVKQLIAQGQPIIEMGIGSPDLPPHPSIIKALQDSAGQACSHGYQSYQGSPELRAAFAEFYQRQYGVSFTPENILPLMGSKEGILHISMAFLDEDDQVLIPNPGYPTYSAVTKLVKAHPVYYNLKEEDNWQPDFEALQQQDLSKIKLMWVNYPHMPTGALASDSLFEKLVAFGQNHNILIVHDNPYSFILNPEPKSIFSIEGAAESVLELNSLSKTFNIPGWRVGMVAGKKEFLQAILQVKSNMDSGMFLGIQKGAVAALGLNQEWFDGLNSAYQSRRTLVWKLAESLGLTFHRQTAGMFVWAKLPDGMDDLEFADRLMQEKQIFVAPGSIFGSGGKGYIRFSLCTPEDRILAAIRRCSS</sequence>
<dbReference type="PANTHER" id="PTHR42832:SF3">
    <property type="entry name" value="L-GLUTAMINE--4-(METHYLSULFANYL)-2-OXOBUTANOATE AMINOTRANSFERASE"/>
    <property type="match status" value="1"/>
</dbReference>
<dbReference type="RefSeq" id="WP_213944918.1">
    <property type="nucleotide sequence ID" value="NZ_JAHCMY010000003.1"/>
</dbReference>
<dbReference type="EC" id="2.6.1.-" evidence="4"/>
<evidence type="ECO:0000259" key="5">
    <source>
        <dbReference type="Pfam" id="PF00155"/>
    </source>
</evidence>
<dbReference type="PROSITE" id="PS00105">
    <property type="entry name" value="AA_TRANSFER_CLASS_1"/>
    <property type="match status" value="1"/>
</dbReference>
<dbReference type="InterPro" id="IPR004838">
    <property type="entry name" value="NHTrfase_class1_PyrdxlP-BS"/>
</dbReference>
<protein>
    <recommendedName>
        <fullName evidence="4">Aminotransferase</fullName>
        <ecNumber evidence="4">2.6.1.-</ecNumber>
    </recommendedName>
</protein>
<keyword evidence="7" id="KW-1185">Reference proteome</keyword>
<evidence type="ECO:0000256" key="1">
    <source>
        <dbReference type="ARBA" id="ARBA00001933"/>
    </source>
</evidence>
<dbReference type="InterPro" id="IPR015422">
    <property type="entry name" value="PyrdxlP-dep_Trfase_small"/>
</dbReference>
<keyword evidence="3 4" id="KW-0808">Transferase</keyword>
<evidence type="ECO:0000313" key="7">
    <source>
        <dbReference type="Proteomes" id="UP001319104"/>
    </source>
</evidence>
<evidence type="ECO:0000256" key="3">
    <source>
        <dbReference type="ARBA" id="ARBA00022679"/>
    </source>
</evidence>
<reference evidence="6 7" key="1">
    <citation type="submission" date="2021-05" db="EMBL/GenBank/DDBJ databases">
        <authorList>
            <person name="Zhang Z.D."/>
            <person name="Osman G."/>
        </authorList>
    </citation>
    <scope>NUCLEOTIDE SEQUENCE [LARGE SCALE GENOMIC DNA]</scope>
    <source>
        <strain evidence="6 7">KCTC 32217</strain>
    </source>
</reference>
<evidence type="ECO:0000313" key="6">
    <source>
        <dbReference type="EMBL" id="MBS9524067.1"/>
    </source>
</evidence>
<keyword evidence="2 4" id="KW-0032">Aminotransferase</keyword>
<comment type="similarity">
    <text evidence="4">Belongs to the class-I pyridoxal-phosphate-dependent aminotransferase family.</text>
</comment>
<dbReference type="Pfam" id="PF00155">
    <property type="entry name" value="Aminotran_1_2"/>
    <property type="match status" value="1"/>
</dbReference>
<dbReference type="SUPFAM" id="SSF53383">
    <property type="entry name" value="PLP-dependent transferases"/>
    <property type="match status" value="1"/>
</dbReference>
<dbReference type="InterPro" id="IPR015424">
    <property type="entry name" value="PyrdxlP-dep_Trfase"/>
</dbReference>
<dbReference type="CDD" id="cd00609">
    <property type="entry name" value="AAT_like"/>
    <property type="match status" value="1"/>
</dbReference>
<organism evidence="6 7">
    <name type="scientific">Litoribacter ruber</name>
    <dbReference type="NCBI Taxonomy" id="702568"/>
    <lineage>
        <taxon>Bacteria</taxon>
        <taxon>Pseudomonadati</taxon>
        <taxon>Bacteroidota</taxon>
        <taxon>Cytophagia</taxon>
        <taxon>Cytophagales</taxon>
        <taxon>Cyclobacteriaceae</taxon>
        <taxon>Litoribacter</taxon>
    </lineage>
</organism>
<dbReference type="Gene3D" id="3.90.1150.10">
    <property type="entry name" value="Aspartate Aminotransferase, domain 1"/>
    <property type="match status" value="1"/>
</dbReference>
<comment type="cofactor">
    <cofactor evidence="1 4">
        <name>pyridoxal 5'-phosphate</name>
        <dbReference type="ChEBI" id="CHEBI:597326"/>
    </cofactor>
</comment>
<proteinExistence type="inferred from homology"/>
<dbReference type="AlphaFoldDB" id="A0AAP2CLJ6"/>
<dbReference type="InterPro" id="IPR050881">
    <property type="entry name" value="LL-DAP_aminotransferase"/>
</dbReference>
<dbReference type="PANTHER" id="PTHR42832">
    <property type="entry name" value="AMINO ACID AMINOTRANSFERASE"/>
    <property type="match status" value="1"/>
</dbReference>
<dbReference type="Proteomes" id="UP001319104">
    <property type="component" value="Unassembled WGS sequence"/>
</dbReference>
<accession>A0AAP2CLJ6</accession>
<evidence type="ECO:0000256" key="4">
    <source>
        <dbReference type="RuleBase" id="RU000481"/>
    </source>
</evidence>
<evidence type="ECO:0000256" key="2">
    <source>
        <dbReference type="ARBA" id="ARBA00022576"/>
    </source>
</evidence>
<dbReference type="EMBL" id="JAHCMY010000003">
    <property type="protein sequence ID" value="MBS9524067.1"/>
    <property type="molecule type" value="Genomic_DNA"/>
</dbReference>
<dbReference type="InterPro" id="IPR004839">
    <property type="entry name" value="Aminotransferase_I/II_large"/>
</dbReference>
<dbReference type="Gene3D" id="3.40.640.10">
    <property type="entry name" value="Type I PLP-dependent aspartate aminotransferase-like (Major domain)"/>
    <property type="match status" value="1"/>
</dbReference>
<dbReference type="InterPro" id="IPR015421">
    <property type="entry name" value="PyrdxlP-dep_Trfase_major"/>
</dbReference>
<feature type="domain" description="Aminotransferase class I/classII large" evidence="5">
    <location>
        <begin position="33"/>
        <end position="370"/>
    </location>
</feature>
<name>A0AAP2CLJ6_9BACT</name>
<gene>
    <name evidence="6" type="ORF">KI659_08580</name>
</gene>
<dbReference type="GO" id="GO:0030170">
    <property type="term" value="F:pyridoxal phosphate binding"/>
    <property type="evidence" value="ECO:0007669"/>
    <property type="project" value="InterPro"/>
</dbReference>
<comment type="caution">
    <text evidence="6">The sequence shown here is derived from an EMBL/GenBank/DDBJ whole genome shotgun (WGS) entry which is preliminary data.</text>
</comment>